<name>A0AC60VXN9_9ARCH</name>
<gene>
    <name evidence="1" type="ORF">H2B03_02675</name>
</gene>
<evidence type="ECO:0000313" key="2">
    <source>
        <dbReference type="Proteomes" id="UP000559653"/>
    </source>
</evidence>
<reference evidence="1 2" key="1">
    <citation type="journal article" date="2020" name="Appl. Environ. Microbiol.">
        <title>Genomic Characteristics of a Novel Species of Ammonia-Oxidizing Archaea from the Jiulong River Estuary.</title>
        <authorList>
            <person name="Zou D."/>
            <person name="Wan R."/>
            <person name="Han L."/>
            <person name="Xu M.N."/>
            <person name="Liu Y."/>
            <person name="Liu H."/>
            <person name="Kao S.J."/>
            <person name="Li M."/>
        </authorList>
    </citation>
    <scope>NUCLEOTIDE SEQUENCE [LARGE SCALE GENOMIC DNA]</scope>
    <source>
        <strain evidence="1">W1bin1</strain>
    </source>
</reference>
<organism evidence="1 2">
    <name type="scientific">Candidatus Nitrosomaritimum aestuariumsis</name>
    <dbReference type="NCBI Taxonomy" id="3342354"/>
    <lineage>
        <taxon>Archaea</taxon>
        <taxon>Nitrososphaerota</taxon>
        <taxon>Nitrososphaeria</taxon>
        <taxon>Nitrosopumilales</taxon>
        <taxon>Nitrosopumilaceae</taxon>
        <taxon>Candidatus Nitrosomaritimum</taxon>
    </lineage>
</organism>
<proteinExistence type="predicted"/>
<sequence length="112" mass="12311">MSDIRFVLIGVAVIFVGFLILGIFGENYQASNIETNEFGNCFEYSDDKEPIPIDCSAKEFDQNLFFGLVIALIVAGIIALIKGVRGDWDSKVKPEDMVGPSRDNRTDGSNSD</sequence>
<protein>
    <submittedName>
        <fullName evidence="1">Uncharacterized protein</fullName>
    </submittedName>
</protein>
<dbReference type="Proteomes" id="UP000559653">
    <property type="component" value="Unassembled WGS sequence"/>
</dbReference>
<accession>A0AC60VXN9</accession>
<comment type="caution">
    <text evidence="1">The sequence shown here is derived from an EMBL/GenBank/DDBJ whole genome shotgun (WGS) entry which is preliminary data.</text>
</comment>
<dbReference type="EMBL" id="JACEMZ010000009">
    <property type="protein sequence ID" value="MBA4452065.1"/>
    <property type="molecule type" value="Genomic_DNA"/>
</dbReference>
<evidence type="ECO:0000313" key="1">
    <source>
        <dbReference type="EMBL" id="MBA4452065.1"/>
    </source>
</evidence>